<dbReference type="InterPro" id="IPR029044">
    <property type="entry name" value="Nucleotide-diphossugar_trans"/>
</dbReference>
<dbReference type="Pfam" id="PF13641">
    <property type="entry name" value="Glyco_tranf_2_3"/>
    <property type="match status" value="1"/>
</dbReference>
<organism evidence="6 7">
    <name type="scientific">Candidatus Daviesbacteria bacterium GW2011_GWA2_38_24</name>
    <dbReference type="NCBI Taxonomy" id="1618422"/>
    <lineage>
        <taxon>Bacteria</taxon>
        <taxon>Candidatus Daviesiibacteriota</taxon>
    </lineage>
</organism>
<dbReference type="InterPro" id="IPR001173">
    <property type="entry name" value="Glyco_trans_2-like"/>
</dbReference>
<feature type="domain" description="Glycosyltransferase 2-like" evidence="5">
    <location>
        <begin position="10"/>
        <end position="123"/>
    </location>
</feature>
<evidence type="ECO:0000256" key="3">
    <source>
        <dbReference type="ARBA" id="ARBA00022679"/>
    </source>
</evidence>
<dbReference type="Gene3D" id="3.90.550.10">
    <property type="entry name" value="Spore Coat Polysaccharide Biosynthesis Protein SpsA, Chain A"/>
    <property type="match status" value="1"/>
</dbReference>
<dbReference type="PANTHER" id="PTHR43179">
    <property type="entry name" value="RHAMNOSYLTRANSFERASE WBBL"/>
    <property type="match status" value="1"/>
</dbReference>
<sequence>MKLNSLPFSSVIVLNYNGEKVIENTVESLLALNYPKDKFEIIIVDNNSQDQSREILRGLSKRYPQIKTVFLEKNFGFGQGNNAGFKVAKGEYVALLNNDCVVDTNWLRKLVETANQNKKIFAVSSKVLLYPKYINLSFRLPKQLILEHVFLSKSGLNRLSKSGKIFLNCLRKNDLYTLELLYDPVSDSNLEIEFSFNKAGKYNNGMGLIFSALNKEDYQLKASNISKEGLVQKVMLDVKSKYFKKHSYNKIQNAGIVMFQDGYGRDIGALVKNNTQYYESDTGQFNKVKEVYAACGAAVLYRRKILDKIGFFDNSFFMYYEDVDLSERARIKGYKIYYAPQAVVRHMHAFSSQEWSLFFIHHTEKGRLLHVFFNFPLRIFIREYLYFILIIIQHLTFLISRLGRFRSVMSGNREGKKLENVGKALQYIKILFFFSVRLPALLLKKLKYGLPGEQIERNYQEIVGGRWYFK</sequence>
<dbReference type="EMBL" id="LBUP01000001">
    <property type="protein sequence ID" value="KKQ67200.1"/>
    <property type="molecule type" value="Genomic_DNA"/>
</dbReference>
<evidence type="ECO:0000256" key="2">
    <source>
        <dbReference type="ARBA" id="ARBA00022676"/>
    </source>
</evidence>
<comment type="caution">
    <text evidence="6">The sequence shown here is derived from an EMBL/GenBank/DDBJ whole genome shotgun (WGS) entry which is preliminary data.</text>
</comment>
<accession>A0A0G0JVS8</accession>
<dbReference type="AlphaFoldDB" id="A0A0G0JVS8"/>
<reference evidence="6 7" key="1">
    <citation type="journal article" date="2015" name="Nature">
        <title>rRNA introns, odd ribosomes, and small enigmatic genomes across a large radiation of phyla.</title>
        <authorList>
            <person name="Brown C.T."/>
            <person name="Hug L.A."/>
            <person name="Thomas B.C."/>
            <person name="Sharon I."/>
            <person name="Castelle C.J."/>
            <person name="Singh A."/>
            <person name="Wilkins M.J."/>
            <person name="Williams K.H."/>
            <person name="Banfield J.F."/>
        </authorList>
    </citation>
    <scope>NUCLEOTIDE SEQUENCE [LARGE SCALE GENOMIC DNA]</scope>
</reference>
<dbReference type="PANTHER" id="PTHR43179:SF12">
    <property type="entry name" value="GALACTOFURANOSYLTRANSFERASE GLFT2"/>
    <property type="match status" value="1"/>
</dbReference>
<comment type="similarity">
    <text evidence="1">Belongs to the glycosyltransferase 2 family.</text>
</comment>
<keyword evidence="4" id="KW-1133">Transmembrane helix</keyword>
<keyword evidence="4" id="KW-0472">Membrane</keyword>
<evidence type="ECO:0000313" key="7">
    <source>
        <dbReference type="Proteomes" id="UP000034235"/>
    </source>
</evidence>
<dbReference type="SUPFAM" id="SSF53448">
    <property type="entry name" value="Nucleotide-diphospho-sugar transferases"/>
    <property type="match status" value="1"/>
</dbReference>
<evidence type="ECO:0000259" key="5">
    <source>
        <dbReference type="Pfam" id="PF00535"/>
    </source>
</evidence>
<keyword evidence="2" id="KW-0328">Glycosyltransferase</keyword>
<dbReference type="Proteomes" id="UP000034235">
    <property type="component" value="Unassembled WGS sequence"/>
</dbReference>
<feature type="transmembrane region" description="Helical" evidence="4">
    <location>
        <begin position="384"/>
        <end position="403"/>
    </location>
</feature>
<proteinExistence type="inferred from homology"/>
<keyword evidence="4" id="KW-0812">Transmembrane</keyword>
<protein>
    <submittedName>
        <fullName evidence="6">Glycosyl transferase family 2</fullName>
    </submittedName>
</protein>
<dbReference type="Pfam" id="PF00535">
    <property type="entry name" value="Glycos_transf_2"/>
    <property type="match status" value="1"/>
</dbReference>
<name>A0A0G0JVS8_9BACT</name>
<evidence type="ECO:0000256" key="1">
    <source>
        <dbReference type="ARBA" id="ARBA00006739"/>
    </source>
</evidence>
<evidence type="ECO:0000256" key="4">
    <source>
        <dbReference type="SAM" id="Phobius"/>
    </source>
</evidence>
<keyword evidence="3 6" id="KW-0808">Transferase</keyword>
<dbReference type="GO" id="GO:0016757">
    <property type="term" value="F:glycosyltransferase activity"/>
    <property type="evidence" value="ECO:0007669"/>
    <property type="project" value="UniProtKB-KW"/>
</dbReference>
<gene>
    <name evidence="6" type="ORF">US86_C0001G0127</name>
</gene>
<evidence type="ECO:0000313" key="6">
    <source>
        <dbReference type="EMBL" id="KKQ67200.1"/>
    </source>
</evidence>
<dbReference type="CDD" id="cd04186">
    <property type="entry name" value="GT_2_like_c"/>
    <property type="match status" value="1"/>
</dbReference>